<evidence type="ECO:0000313" key="2">
    <source>
        <dbReference type="Proteomes" id="UP000248536"/>
    </source>
</evidence>
<dbReference type="AlphaFoldDB" id="A0A2Z4LQ53"/>
<proteinExistence type="predicted"/>
<dbReference type="EMBL" id="CP030104">
    <property type="protein sequence ID" value="AWX43879.1"/>
    <property type="molecule type" value="Genomic_DNA"/>
</dbReference>
<keyword evidence="2" id="KW-1185">Reference proteome</keyword>
<sequence length="234" mass="27679">MKKIISYVTSILFLTSLQCQIVQNSAEGLNELDFFIHLNNTKYDNVEGSKYLFDEFRPAKINTIKTTHLVRFDVLEHIIELKKSESEIMGLSKNKTYSVTLLDGSNRIFLTKDFQDDNKQVKNGIFEQLHQNQKFILFKRSRIKFQEAKPIKSSYEKAVPAKFIPLEDVFYVSFRKNEEYSGLIKVPQKKKALKLFFGKYFAKIEKLVKEEKLKFDLEQDLIKIFNYYVEIRKE</sequence>
<dbReference type="KEGG" id="spon:HME9304_00871"/>
<dbReference type="OrthoDB" id="978006at2"/>
<name>A0A2Z4LQ53_9FLAO</name>
<evidence type="ECO:0000313" key="1">
    <source>
        <dbReference type="EMBL" id="AWX43879.1"/>
    </source>
</evidence>
<reference evidence="1 2" key="1">
    <citation type="submission" date="2018-06" db="EMBL/GenBank/DDBJ databases">
        <title>Spongiibacterium sp. HME9304 Genome sequencing and assembly.</title>
        <authorList>
            <person name="Kang H."/>
            <person name="Kim H."/>
            <person name="Joh K."/>
        </authorList>
    </citation>
    <scope>NUCLEOTIDE SEQUENCE [LARGE SCALE GENOMIC DNA]</scope>
    <source>
        <strain evidence="1 2">HME9304</strain>
    </source>
</reference>
<organism evidence="1 2">
    <name type="scientific">Flagellimonas maritima</name>
    <dbReference type="NCBI Taxonomy" id="1383885"/>
    <lineage>
        <taxon>Bacteria</taxon>
        <taxon>Pseudomonadati</taxon>
        <taxon>Bacteroidota</taxon>
        <taxon>Flavobacteriia</taxon>
        <taxon>Flavobacteriales</taxon>
        <taxon>Flavobacteriaceae</taxon>
        <taxon>Flagellimonas</taxon>
    </lineage>
</organism>
<protein>
    <submittedName>
        <fullName evidence="1">Uncharacterized protein</fullName>
    </submittedName>
</protein>
<gene>
    <name evidence="1" type="ORF">HME9304_00871</name>
</gene>
<dbReference type="RefSeq" id="WP_112377401.1">
    <property type="nucleotide sequence ID" value="NZ_CP030104.1"/>
</dbReference>
<dbReference type="Proteomes" id="UP000248536">
    <property type="component" value="Chromosome"/>
</dbReference>
<accession>A0A2Z4LQ53</accession>